<keyword evidence="4" id="KW-0482">Metalloprotease</keyword>
<evidence type="ECO:0000256" key="2">
    <source>
        <dbReference type="ARBA" id="ARBA00022670"/>
    </source>
</evidence>
<dbReference type="RefSeq" id="WP_207566406.1">
    <property type="nucleotide sequence ID" value="NZ_CP071446.1"/>
</dbReference>
<evidence type="ECO:0000256" key="3">
    <source>
        <dbReference type="ARBA" id="ARBA00022801"/>
    </source>
</evidence>
<dbReference type="EMBL" id="CP071446">
    <property type="protein sequence ID" value="QTA37682.1"/>
    <property type="molecule type" value="Genomic_DNA"/>
</dbReference>
<evidence type="ECO:0000256" key="1">
    <source>
        <dbReference type="ARBA" id="ARBA00005836"/>
    </source>
</evidence>
<evidence type="ECO:0000256" key="4">
    <source>
        <dbReference type="ARBA" id="ARBA00023049"/>
    </source>
</evidence>
<feature type="domain" description="Metalloprotease TldD/E C-terminal" evidence="6">
    <location>
        <begin position="209"/>
        <end position="440"/>
    </location>
</feature>
<organism evidence="7 8">
    <name type="scientific">Thermosipho ferrireducens</name>
    <dbReference type="NCBI Taxonomy" id="2571116"/>
    <lineage>
        <taxon>Bacteria</taxon>
        <taxon>Thermotogati</taxon>
        <taxon>Thermotogota</taxon>
        <taxon>Thermotogae</taxon>
        <taxon>Thermotogales</taxon>
        <taxon>Fervidobacteriaceae</taxon>
        <taxon>Thermosipho</taxon>
    </lineage>
</organism>
<dbReference type="Gene3D" id="3.30.2290.10">
    <property type="entry name" value="PmbA/TldD superfamily"/>
    <property type="match status" value="1"/>
</dbReference>
<dbReference type="InterPro" id="IPR035068">
    <property type="entry name" value="TldD/PmbA_N"/>
</dbReference>
<dbReference type="InterPro" id="IPR051463">
    <property type="entry name" value="Peptidase_U62_metallo"/>
</dbReference>
<keyword evidence="3" id="KW-0378">Hydrolase</keyword>
<reference evidence="7 8" key="1">
    <citation type="submission" date="2021-03" db="EMBL/GenBank/DDBJ databases">
        <title>Thermosipho ferrireducens sp.nov., an anaerobic thermophilic iron-reducing bacterium isolated from a deep-sea hydrothermal sulfide deposits.</title>
        <authorList>
            <person name="Zeng X."/>
            <person name="Chen Y."/>
            <person name="Shao Z."/>
        </authorList>
    </citation>
    <scope>NUCLEOTIDE SEQUENCE [LARGE SCALE GENOMIC DNA]</scope>
    <source>
        <strain evidence="7 8">JL129W03</strain>
    </source>
</reference>
<evidence type="ECO:0000313" key="7">
    <source>
        <dbReference type="EMBL" id="QTA37682.1"/>
    </source>
</evidence>
<dbReference type="InterPro" id="IPR045569">
    <property type="entry name" value="Metalloprtase-TldD/E_C"/>
</dbReference>
<gene>
    <name evidence="7" type="ORF">JYK00_08120</name>
</gene>
<dbReference type="InterPro" id="IPR036059">
    <property type="entry name" value="TldD/PmbA_sf"/>
</dbReference>
<dbReference type="Proteomes" id="UP000671862">
    <property type="component" value="Chromosome"/>
</dbReference>
<name>A0ABX7S7T1_9BACT</name>
<dbReference type="Pfam" id="PF01523">
    <property type="entry name" value="PmbA_TldD_1st"/>
    <property type="match status" value="1"/>
</dbReference>
<dbReference type="PANTHER" id="PTHR30624:SF0">
    <property type="entry name" value="METALLOPROTEASE SLR0863"/>
    <property type="match status" value="1"/>
</dbReference>
<dbReference type="PANTHER" id="PTHR30624">
    <property type="entry name" value="UNCHARACTERIZED PROTEIN TLDD AND PMBA"/>
    <property type="match status" value="1"/>
</dbReference>
<keyword evidence="2" id="KW-0645">Protease</keyword>
<dbReference type="InterPro" id="IPR002510">
    <property type="entry name" value="Metalloprtase-TldD/E_N"/>
</dbReference>
<feature type="domain" description="Metalloprotease TldD/E N-terminal" evidence="5">
    <location>
        <begin position="11"/>
        <end position="68"/>
    </location>
</feature>
<dbReference type="SUPFAM" id="SSF111283">
    <property type="entry name" value="Putative modulator of DNA gyrase, PmbA/TldD"/>
    <property type="match status" value="1"/>
</dbReference>
<protein>
    <submittedName>
        <fullName evidence="7">TldD/PmbA family protein</fullName>
    </submittedName>
</protein>
<accession>A0ABX7S7T1</accession>
<sequence>MFKFPKGLYTDVRIENVFETHIKVTMGEVDDIKERSYKAAFIRLYDGTRWYYTTTTDIENIQKSIDELSRYAKSTNISGHPLIEKLEVNEGEFLKFDTNDISQVSLDDKFSLLKRFFPQNKYIKLWRAQYVDKRVEKEFYSSKGANLRFDTQRAGFRISFEMSDGDKKFNERFEKAGNTFQELNVDIKDMETHIRKSVEFLKNSVNINPGQYTVVLSPEAAGVFAHESFGHKSEADFMIGDENMKKEWELGKKVGAEILSIVDDGNVLGTGYTPFDDEGTRSKKTYLIKNGILSGRLHNATTAVSLNEELTGNARAVSFEFEPIVRMTTTYIEPGNVSFEQLISDIKEGIYIETVKHGSGMSTFTLAPSLAYKIKNGMIAEPVKISVVSGSVFETLYNIEGLSKELKLLSFVLGGCGKWEQFPLPVGFGGPHVRVKTLNVQ</sequence>
<evidence type="ECO:0000259" key="5">
    <source>
        <dbReference type="Pfam" id="PF01523"/>
    </source>
</evidence>
<keyword evidence="8" id="KW-1185">Reference proteome</keyword>
<comment type="similarity">
    <text evidence="1">Belongs to the peptidase U62 family.</text>
</comment>
<evidence type="ECO:0000313" key="8">
    <source>
        <dbReference type="Proteomes" id="UP000671862"/>
    </source>
</evidence>
<evidence type="ECO:0000259" key="6">
    <source>
        <dbReference type="Pfam" id="PF19289"/>
    </source>
</evidence>
<dbReference type="Pfam" id="PF19289">
    <property type="entry name" value="PmbA_TldD_3rd"/>
    <property type="match status" value="1"/>
</dbReference>
<proteinExistence type="inferred from homology"/>